<evidence type="ECO:0000256" key="9">
    <source>
        <dbReference type="ARBA" id="ARBA00048721"/>
    </source>
</evidence>
<protein>
    <recommendedName>
        <fullName evidence="10">Probable nicotinate-nucleotide adenylyltransferase</fullName>
        <ecNumber evidence="10">2.7.7.18</ecNumber>
    </recommendedName>
    <alternativeName>
        <fullName evidence="10">Deamido-NAD(+) diphosphorylase</fullName>
    </alternativeName>
    <alternativeName>
        <fullName evidence="10">Deamido-NAD(+) pyrophosphorylase</fullName>
    </alternativeName>
    <alternativeName>
        <fullName evidence="10">Nicotinate mononucleotide adenylyltransferase</fullName>
        <shortName evidence="10">NaMN adenylyltransferase</shortName>
    </alternativeName>
</protein>
<organism evidence="12 13">
    <name type="scientific">[Clostridium] hylemonae DSM 15053</name>
    <dbReference type="NCBI Taxonomy" id="553973"/>
    <lineage>
        <taxon>Bacteria</taxon>
        <taxon>Bacillati</taxon>
        <taxon>Bacillota</taxon>
        <taxon>Clostridia</taxon>
        <taxon>Lachnospirales</taxon>
        <taxon>Lachnospiraceae</taxon>
    </lineage>
</organism>
<dbReference type="GO" id="GO:0005524">
    <property type="term" value="F:ATP binding"/>
    <property type="evidence" value="ECO:0007669"/>
    <property type="project" value="UniProtKB-KW"/>
</dbReference>
<evidence type="ECO:0000313" key="12">
    <source>
        <dbReference type="EMBL" id="EEG75794.1"/>
    </source>
</evidence>
<dbReference type="NCBIfam" id="TIGR00125">
    <property type="entry name" value="cyt_tran_rel"/>
    <property type="match status" value="1"/>
</dbReference>
<keyword evidence="5 10" id="KW-0548">Nucleotidyltransferase</keyword>
<dbReference type="HOGENOM" id="CLU_069765_0_1_9"/>
<dbReference type="CDD" id="cd02165">
    <property type="entry name" value="NMNAT"/>
    <property type="match status" value="1"/>
</dbReference>
<dbReference type="Proteomes" id="UP000004893">
    <property type="component" value="Unassembled WGS sequence"/>
</dbReference>
<evidence type="ECO:0000256" key="10">
    <source>
        <dbReference type="HAMAP-Rule" id="MF_00244"/>
    </source>
</evidence>
<evidence type="ECO:0000256" key="3">
    <source>
        <dbReference type="ARBA" id="ARBA00022642"/>
    </source>
</evidence>
<keyword evidence="4 10" id="KW-0808">Transferase</keyword>
<dbReference type="STRING" id="553973.CLOHYLEM_04074"/>
<dbReference type="Gene3D" id="3.40.50.620">
    <property type="entry name" value="HUPs"/>
    <property type="match status" value="1"/>
</dbReference>
<dbReference type="InterPro" id="IPR004821">
    <property type="entry name" value="Cyt_trans-like"/>
</dbReference>
<proteinExistence type="inferred from homology"/>
<evidence type="ECO:0000259" key="11">
    <source>
        <dbReference type="Pfam" id="PF01467"/>
    </source>
</evidence>
<dbReference type="UniPathway" id="UPA00253">
    <property type="reaction ID" value="UER00332"/>
</dbReference>
<comment type="pathway">
    <text evidence="2 10">Cofactor biosynthesis; NAD(+) biosynthesis; deamido-NAD(+) from nicotinate D-ribonucleotide: step 1/1.</text>
</comment>
<dbReference type="PANTHER" id="PTHR39321">
    <property type="entry name" value="NICOTINATE-NUCLEOTIDE ADENYLYLTRANSFERASE-RELATED"/>
    <property type="match status" value="1"/>
</dbReference>
<reference evidence="12" key="1">
    <citation type="submission" date="2009-02" db="EMBL/GenBank/DDBJ databases">
        <authorList>
            <person name="Fulton L."/>
            <person name="Clifton S."/>
            <person name="Fulton B."/>
            <person name="Xu J."/>
            <person name="Minx P."/>
            <person name="Pepin K.H."/>
            <person name="Johnson M."/>
            <person name="Bhonagiri V."/>
            <person name="Nash W.E."/>
            <person name="Mardis E.R."/>
            <person name="Wilson R.K."/>
        </authorList>
    </citation>
    <scope>NUCLEOTIDE SEQUENCE [LARGE SCALE GENOMIC DNA]</scope>
    <source>
        <strain evidence="12">DSM 15053</strain>
    </source>
</reference>
<name>C0BWA7_9FIRM</name>
<evidence type="ECO:0000256" key="8">
    <source>
        <dbReference type="ARBA" id="ARBA00023027"/>
    </source>
</evidence>
<dbReference type="InterPro" id="IPR014729">
    <property type="entry name" value="Rossmann-like_a/b/a_fold"/>
</dbReference>
<keyword evidence="3 10" id="KW-0662">Pyridine nucleotide biosynthesis</keyword>
<keyword evidence="7 10" id="KW-0067">ATP-binding</keyword>
<evidence type="ECO:0000256" key="7">
    <source>
        <dbReference type="ARBA" id="ARBA00022840"/>
    </source>
</evidence>
<keyword evidence="13" id="KW-1185">Reference proteome</keyword>
<comment type="catalytic activity">
    <reaction evidence="9 10">
        <text>nicotinate beta-D-ribonucleotide + ATP + H(+) = deamido-NAD(+) + diphosphate</text>
        <dbReference type="Rhea" id="RHEA:22860"/>
        <dbReference type="ChEBI" id="CHEBI:15378"/>
        <dbReference type="ChEBI" id="CHEBI:30616"/>
        <dbReference type="ChEBI" id="CHEBI:33019"/>
        <dbReference type="ChEBI" id="CHEBI:57502"/>
        <dbReference type="ChEBI" id="CHEBI:58437"/>
        <dbReference type="EC" id="2.7.7.18"/>
    </reaction>
</comment>
<evidence type="ECO:0000256" key="2">
    <source>
        <dbReference type="ARBA" id="ARBA00005019"/>
    </source>
</evidence>
<comment type="similarity">
    <text evidence="10">Belongs to the NadD family.</text>
</comment>
<feature type="domain" description="Cytidyltransferase-like" evidence="11">
    <location>
        <begin position="5"/>
        <end position="173"/>
    </location>
</feature>
<comment type="caution">
    <text evidence="12">The sequence shown here is derived from an EMBL/GenBank/DDBJ whole genome shotgun (WGS) entry which is preliminary data.</text>
</comment>
<accession>C0BWA7</accession>
<keyword evidence="6 10" id="KW-0547">Nucleotide-binding</keyword>
<dbReference type="GO" id="GO:0009435">
    <property type="term" value="P:NAD+ biosynthetic process"/>
    <property type="evidence" value="ECO:0007669"/>
    <property type="project" value="UniProtKB-UniRule"/>
</dbReference>
<dbReference type="HAMAP" id="MF_00244">
    <property type="entry name" value="NaMN_adenylyltr"/>
    <property type="match status" value="1"/>
</dbReference>
<dbReference type="EMBL" id="ABYI02000004">
    <property type="protein sequence ID" value="EEG75794.1"/>
    <property type="molecule type" value="Genomic_DNA"/>
</dbReference>
<keyword evidence="8 10" id="KW-0520">NAD</keyword>
<dbReference type="SUPFAM" id="SSF52374">
    <property type="entry name" value="Nucleotidylyl transferase"/>
    <property type="match status" value="1"/>
</dbReference>
<dbReference type="eggNOG" id="COG1057">
    <property type="taxonomic scope" value="Bacteria"/>
</dbReference>
<evidence type="ECO:0000313" key="13">
    <source>
        <dbReference type="Proteomes" id="UP000004893"/>
    </source>
</evidence>
<evidence type="ECO:0000256" key="4">
    <source>
        <dbReference type="ARBA" id="ARBA00022679"/>
    </source>
</evidence>
<dbReference type="NCBIfam" id="TIGR00482">
    <property type="entry name" value="nicotinate (nicotinamide) nucleotide adenylyltransferase"/>
    <property type="match status" value="1"/>
</dbReference>
<dbReference type="AlphaFoldDB" id="C0BWA7"/>
<evidence type="ECO:0000256" key="6">
    <source>
        <dbReference type="ARBA" id="ARBA00022741"/>
    </source>
</evidence>
<evidence type="ECO:0000256" key="1">
    <source>
        <dbReference type="ARBA" id="ARBA00002324"/>
    </source>
</evidence>
<comment type="function">
    <text evidence="1 10">Catalyzes the reversible adenylation of nicotinate mononucleotide (NaMN) to nicotinic acid adenine dinucleotide (NaAD).</text>
</comment>
<dbReference type="Pfam" id="PF01467">
    <property type="entry name" value="CTP_transf_like"/>
    <property type="match status" value="1"/>
</dbReference>
<dbReference type="NCBIfam" id="NF000840">
    <property type="entry name" value="PRK00071.1-3"/>
    <property type="match status" value="1"/>
</dbReference>
<dbReference type="PANTHER" id="PTHR39321:SF3">
    <property type="entry name" value="PHOSPHOPANTETHEINE ADENYLYLTRANSFERASE"/>
    <property type="match status" value="1"/>
</dbReference>
<dbReference type="GO" id="GO:0004515">
    <property type="term" value="F:nicotinate-nucleotide adenylyltransferase activity"/>
    <property type="evidence" value="ECO:0007669"/>
    <property type="project" value="UniProtKB-UniRule"/>
</dbReference>
<dbReference type="OrthoDB" id="5295945at2"/>
<reference evidence="12" key="2">
    <citation type="submission" date="2013-06" db="EMBL/GenBank/DDBJ databases">
        <title>Draft genome sequence of Clostridium hylemonae (DSM 15053).</title>
        <authorList>
            <person name="Sudarsanam P."/>
            <person name="Ley R."/>
            <person name="Guruge J."/>
            <person name="Turnbaugh P.J."/>
            <person name="Mahowald M."/>
            <person name="Liep D."/>
            <person name="Gordon J."/>
        </authorList>
    </citation>
    <scope>NUCLEOTIDE SEQUENCE</scope>
    <source>
        <strain evidence="12">DSM 15053</strain>
    </source>
</reference>
<dbReference type="EC" id="2.7.7.18" evidence="10"/>
<gene>
    <name evidence="10 12" type="primary">nadD</name>
    <name evidence="12" type="ORF">CLOHYLEM_04074</name>
</gene>
<dbReference type="InterPro" id="IPR005248">
    <property type="entry name" value="NadD/NMNAT"/>
</dbReference>
<dbReference type="RefSeq" id="WP_006441403.1">
    <property type="nucleotide sequence ID" value="NZ_CP036524.1"/>
</dbReference>
<sequence>MKIGIMGGTFDPIHNGHLMLGEAAYELFRLDEVWFMPNGNPPHKRRSSIESDVEDRVEMVRLAIEGHDNFKLQQYESRKKEVSYSCDTMEHFSSVYENCEFFFIIGADSLFAIESWVHPERLFPTCTILAAYRDDIDTKEEMCGQINYLRDKYDARIELLATPLMNVSSSGLRMRLKQNGDIRAMVPDKVRAYIKKHHLYKEV</sequence>
<evidence type="ECO:0000256" key="5">
    <source>
        <dbReference type="ARBA" id="ARBA00022695"/>
    </source>
</evidence>